<name>A0A132NXQ4_GIAIN</name>
<keyword evidence="2 6" id="KW-0812">Transmembrane</keyword>
<accession>A0A132NXQ4</accession>
<dbReference type="EMBL" id="JXTI01000021">
    <property type="protein sequence ID" value="KWX14844.1"/>
    <property type="molecule type" value="Genomic_DNA"/>
</dbReference>
<gene>
    <name evidence="7" type="ORF">QR46_1138</name>
</gene>
<sequence length="175" mass="19025">MVSTPRTKMSSPVCLSDETLALVHNKPIAKGPPCKECESMSFASYVKTGATPVLPIGAAIAVLFCNIVLPGIGTMFSAITPSAKANRRTILYMGLLQFFGAPLIFPYCWALFYSAQLISHSKMHQVEEQLRRLAVMRASGDLPAPDTPSTHSTTDSPDSDGQHVRSIHQFPVPMY</sequence>
<evidence type="ECO:0000256" key="3">
    <source>
        <dbReference type="ARBA" id="ARBA00022989"/>
    </source>
</evidence>
<dbReference type="PANTHER" id="PTHR21676:SF6">
    <property type="entry name" value="PROTEIN STUM"/>
    <property type="match status" value="1"/>
</dbReference>
<proteinExistence type="predicted"/>
<dbReference type="OrthoDB" id="361532at2759"/>
<evidence type="ECO:0000256" key="6">
    <source>
        <dbReference type="SAM" id="Phobius"/>
    </source>
</evidence>
<feature type="transmembrane region" description="Helical" evidence="6">
    <location>
        <begin position="53"/>
        <end position="78"/>
    </location>
</feature>
<feature type="transmembrane region" description="Helical" evidence="6">
    <location>
        <begin position="90"/>
        <end position="112"/>
    </location>
</feature>
<comment type="caution">
    <text evidence="7">The sequence shown here is derived from an EMBL/GenBank/DDBJ whole genome shotgun (WGS) entry which is preliminary data.</text>
</comment>
<dbReference type="Proteomes" id="UP000070089">
    <property type="component" value="Unassembled WGS sequence"/>
</dbReference>
<evidence type="ECO:0000256" key="4">
    <source>
        <dbReference type="ARBA" id="ARBA00023136"/>
    </source>
</evidence>
<keyword evidence="3 6" id="KW-1133">Transmembrane helix</keyword>
<feature type="region of interest" description="Disordered" evidence="5">
    <location>
        <begin position="141"/>
        <end position="163"/>
    </location>
</feature>
<dbReference type="PANTHER" id="PTHR21676">
    <property type="entry name" value="PROTEIN STUM"/>
    <property type="match status" value="1"/>
</dbReference>
<dbReference type="VEuPathDB" id="GiardiaDB:QR46_1138"/>
<keyword evidence="4 6" id="KW-0472">Membrane</keyword>
<evidence type="ECO:0000256" key="1">
    <source>
        <dbReference type="ARBA" id="ARBA00004141"/>
    </source>
</evidence>
<evidence type="ECO:0000256" key="2">
    <source>
        <dbReference type="ARBA" id="ARBA00022692"/>
    </source>
</evidence>
<evidence type="ECO:0000256" key="5">
    <source>
        <dbReference type="SAM" id="MobiDB-lite"/>
    </source>
</evidence>
<dbReference type="GO" id="GO:0016020">
    <property type="term" value="C:membrane"/>
    <property type="evidence" value="ECO:0007669"/>
    <property type="project" value="UniProtKB-SubCell"/>
</dbReference>
<dbReference type="InterPro" id="IPR026673">
    <property type="entry name" value="SPEC3/Stum"/>
</dbReference>
<organism evidence="7 8">
    <name type="scientific">Giardia duodenalis assemblage B</name>
    <dbReference type="NCBI Taxonomy" id="1394984"/>
    <lineage>
        <taxon>Eukaryota</taxon>
        <taxon>Metamonada</taxon>
        <taxon>Diplomonadida</taxon>
        <taxon>Hexamitidae</taxon>
        <taxon>Giardiinae</taxon>
        <taxon>Giardia</taxon>
    </lineage>
</organism>
<comment type="subcellular location">
    <subcellularLocation>
        <location evidence="1">Membrane</location>
        <topology evidence="1">Multi-pass membrane protein</topology>
    </subcellularLocation>
</comment>
<feature type="compositionally biased region" description="Low complexity" evidence="5">
    <location>
        <begin position="143"/>
        <end position="156"/>
    </location>
</feature>
<evidence type="ECO:0000313" key="7">
    <source>
        <dbReference type="EMBL" id="KWX14844.1"/>
    </source>
</evidence>
<evidence type="ECO:0000313" key="8">
    <source>
        <dbReference type="Proteomes" id="UP000070089"/>
    </source>
</evidence>
<reference evidence="7 8" key="1">
    <citation type="journal article" date="2015" name="Mol. Biochem. Parasitol.">
        <title>Identification of polymorphic genes for use in assemblage B genotyping assays through comparative genomics of multiple assemblage B Giardia duodenalis isolates.</title>
        <authorList>
            <person name="Wielinga C."/>
            <person name="Thompson R.C."/>
            <person name="Monis P."/>
            <person name="Ryan U."/>
        </authorList>
    </citation>
    <scope>NUCLEOTIDE SEQUENCE [LARGE SCALE GENOMIC DNA]</scope>
    <source>
        <strain evidence="7 8">BAH15c1</strain>
    </source>
</reference>
<dbReference type="AlphaFoldDB" id="A0A132NXQ4"/>
<evidence type="ECO:0008006" key="9">
    <source>
        <dbReference type="Google" id="ProtNLM"/>
    </source>
</evidence>
<protein>
    <recommendedName>
        <fullName evidence="9">Spec3 membrane protein</fullName>
    </recommendedName>
</protein>